<evidence type="ECO:0000313" key="1">
    <source>
        <dbReference type="EMBL" id="KAK2569584.1"/>
    </source>
</evidence>
<sequence>MHAMVYHIPRFMTKYDGIKKFTAQGVEKLNDDCRRIHLQRSNKWDAPKDILLVGKRMEHLSEYERASRKYRKQEPEFWNMKIHESRAKRPKICTEPPDDDVISGDLVIDEMTAEDVKAHLKNKGITTRLRSLKKLKELLLNTLRQD</sequence>
<keyword evidence="2" id="KW-1185">Reference proteome</keyword>
<dbReference type="Proteomes" id="UP001249851">
    <property type="component" value="Unassembled WGS sequence"/>
</dbReference>
<accession>A0AAD9VCS8</accession>
<proteinExistence type="predicted"/>
<organism evidence="1 2">
    <name type="scientific">Acropora cervicornis</name>
    <name type="common">Staghorn coral</name>
    <dbReference type="NCBI Taxonomy" id="6130"/>
    <lineage>
        <taxon>Eukaryota</taxon>
        <taxon>Metazoa</taxon>
        <taxon>Cnidaria</taxon>
        <taxon>Anthozoa</taxon>
        <taxon>Hexacorallia</taxon>
        <taxon>Scleractinia</taxon>
        <taxon>Astrocoeniina</taxon>
        <taxon>Acroporidae</taxon>
        <taxon>Acropora</taxon>
    </lineage>
</organism>
<reference evidence="1" key="2">
    <citation type="journal article" date="2023" name="Science">
        <title>Genomic signatures of disease resistance in endangered staghorn corals.</title>
        <authorList>
            <person name="Vollmer S.V."/>
            <person name="Selwyn J.D."/>
            <person name="Despard B.A."/>
            <person name="Roesel C.L."/>
        </authorList>
    </citation>
    <scope>NUCLEOTIDE SEQUENCE</scope>
    <source>
        <strain evidence="1">K2</strain>
    </source>
</reference>
<reference evidence="1" key="1">
    <citation type="journal article" date="2023" name="G3 (Bethesda)">
        <title>Whole genome assembly and annotation of the endangered Caribbean coral Acropora cervicornis.</title>
        <authorList>
            <person name="Selwyn J.D."/>
            <person name="Vollmer S.V."/>
        </authorList>
    </citation>
    <scope>NUCLEOTIDE SEQUENCE</scope>
    <source>
        <strain evidence="1">K2</strain>
    </source>
</reference>
<protein>
    <submittedName>
        <fullName evidence="1">Uncharacterized protein</fullName>
    </submittedName>
</protein>
<dbReference type="AlphaFoldDB" id="A0AAD9VCS8"/>
<comment type="caution">
    <text evidence="1">The sequence shown here is derived from an EMBL/GenBank/DDBJ whole genome shotgun (WGS) entry which is preliminary data.</text>
</comment>
<name>A0AAD9VCS8_ACRCE</name>
<evidence type="ECO:0000313" key="2">
    <source>
        <dbReference type="Proteomes" id="UP001249851"/>
    </source>
</evidence>
<gene>
    <name evidence="1" type="ORF">P5673_005409</name>
</gene>
<dbReference type="EMBL" id="JARQWQ010000009">
    <property type="protein sequence ID" value="KAK2569584.1"/>
    <property type="molecule type" value="Genomic_DNA"/>
</dbReference>